<comment type="caution">
    <text evidence="2">The sequence shown here is derived from an EMBL/GenBank/DDBJ whole genome shotgun (WGS) entry which is preliminary data.</text>
</comment>
<dbReference type="EMBL" id="JACHXN010000020">
    <property type="protein sequence ID" value="MBB3148527.1"/>
    <property type="molecule type" value="Genomic_DNA"/>
</dbReference>
<dbReference type="GO" id="GO:0030151">
    <property type="term" value="F:molybdenum ion binding"/>
    <property type="evidence" value="ECO:0007669"/>
    <property type="project" value="InterPro"/>
</dbReference>
<dbReference type="InterPro" id="IPR005302">
    <property type="entry name" value="MoCF_Sase_C"/>
</dbReference>
<dbReference type="GO" id="GO:0003824">
    <property type="term" value="F:catalytic activity"/>
    <property type="evidence" value="ECO:0007669"/>
    <property type="project" value="InterPro"/>
</dbReference>
<dbReference type="PANTHER" id="PTHR30212:SF2">
    <property type="entry name" value="PROTEIN YIIM"/>
    <property type="match status" value="1"/>
</dbReference>
<protein>
    <submittedName>
        <fullName evidence="2">MOSC domain-containing protein YiiM</fullName>
    </submittedName>
</protein>
<gene>
    <name evidence="2" type="ORF">FHS21_004975</name>
</gene>
<proteinExistence type="predicted"/>
<dbReference type="Gene3D" id="2.40.33.20">
    <property type="entry name" value="PK beta-barrel domain-like"/>
    <property type="match status" value="1"/>
</dbReference>
<dbReference type="Proteomes" id="UP000554520">
    <property type="component" value="Unassembled WGS sequence"/>
</dbReference>
<dbReference type="InterPro" id="IPR052353">
    <property type="entry name" value="Benzoxazolinone_Detox_Enz"/>
</dbReference>
<organism evidence="2 3">
    <name type="scientific">Phyllobacterium trifolii</name>
    <dbReference type="NCBI Taxonomy" id="300193"/>
    <lineage>
        <taxon>Bacteria</taxon>
        <taxon>Pseudomonadati</taxon>
        <taxon>Pseudomonadota</taxon>
        <taxon>Alphaproteobacteria</taxon>
        <taxon>Hyphomicrobiales</taxon>
        <taxon>Phyllobacteriaceae</taxon>
        <taxon>Phyllobacterium</taxon>
    </lineage>
</organism>
<dbReference type="AlphaFoldDB" id="A0A839UDD1"/>
<dbReference type="InterPro" id="IPR011037">
    <property type="entry name" value="Pyrv_Knase-like_insert_dom_sf"/>
</dbReference>
<feature type="domain" description="MOSC" evidence="1">
    <location>
        <begin position="31"/>
        <end position="178"/>
    </location>
</feature>
<keyword evidence="3" id="KW-1185">Reference proteome</keyword>
<evidence type="ECO:0000313" key="2">
    <source>
        <dbReference type="EMBL" id="MBB3148527.1"/>
    </source>
</evidence>
<dbReference type="PROSITE" id="PS51340">
    <property type="entry name" value="MOSC"/>
    <property type="match status" value="1"/>
</dbReference>
<reference evidence="2 3" key="1">
    <citation type="submission" date="2020-08" db="EMBL/GenBank/DDBJ databases">
        <title>Genomic Encyclopedia of Type Strains, Phase III (KMG-III): the genomes of soil and plant-associated and newly described type strains.</title>
        <authorList>
            <person name="Whitman W."/>
        </authorList>
    </citation>
    <scope>NUCLEOTIDE SEQUENCE [LARGE SCALE GENOMIC DNA]</scope>
    <source>
        <strain evidence="2 3">CECT 7015</strain>
    </source>
</reference>
<name>A0A839UDD1_9HYPH</name>
<evidence type="ECO:0000259" key="1">
    <source>
        <dbReference type="PROSITE" id="PS51340"/>
    </source>
</evidence>
<dbReference type="SUPFAM" id="SSF50800">
    <property type="entry name" value="PK beta-barrel domain-like"/>
    <property type="match status" value="1"/>
</dbReference>
<evidence type="ECO:0000313" key="3">
    <source>
        <dbReference type="Proteomes" id="UP000554520"/>
    </source>
</evidence>
<accession>A0A839UDD1</accession>
<sequence>MADRLVSVNVGQPREIRCPDGRRVKTSIWKTPVPNRVFARRLNIDGDRQADLNGHGGEQRAVLVYQSSSYQFWETLLSRPTMPWGQFGENLSVEGMSDDEVCIGDRYQIGTAIFEVSQPRVTCHKLAIRLDQADMPSLLVRHSRPGFYMGFSDRGADCKPFLPYPWFLPTLWFSSRLT</sequence>
<dbReference type="GO" id="GO:0030170">
    <property type="term" value="F:pyridoxal phosphate binding"/>
    <property type="evidence" value="ECO:0007669"/>
    <property type="project" value="InterPro"/>
</dbReference>
<dbReference type="PANTHER" id="PTHR30212">
    <property type="entry name" value="PROTEIN YIIM"/>
    <property type="match status" value="1"/>
</dbReference>
<dbReference type="Pfam" id="PF03473">
    <property type="entry name" value="MOSC"/>
    <property type="match status" value="1"/>
</dbReference>